<sequence length="175" mass="18762">MGSHVNKPELDTKPIEGMREPILGSRSGWLSGIDGTGRPLVDFEGNTAGPVIAQLAAALDTPTLRNAAACHQKVVLLFENGDPRRPFLMGLIQEPSPTPLLDELLESQGPKARRPLESWVDGQRVIIEGQEEVVIRCGAASITLRRNGKVVIKGTTLETSATGTHRIKGGSVEIN</sequence>
<feature type="domain" description="DUF6484" evidence="1">
    <location>
        <begin position="28"/>
        <end position="92"/>
    </location>
</feature>
<dbReference type="Proteomes" id="UP000217289">
    <property type="component" value="Chromosome"/>
</dbReference>
<dbReference type="EMBL" id="CP022163">
    <property type="protein sequence ID" value="ATB34085.1"/>
    <property type="molecule type" value="Genomic_DNA"/>
</dbReference>
<evidence type="ECO:0000313" key="2">
    <source>
        <dbReference type="EMBL" id="ATB34085.1"/>
    </source>
</evidence>
<dbReference type="OrthoDB" id="3078443at2"/>
<organism evidence="2 3">
    <name type="scientific">Melittangium boletus DSM 14713</name>
    <dbReference type="NCBI Taxonomy" id="1294270"/>
    <lineage>
        <taxon>Bacteria</taxon>
        <taxon>Pseudomonadati</taxon>
        <taxon>Myxococcota</taxon>
        <taxon>Myxococcia</taxon>
        <taxon>Myxococcales</taxon>
        <taxon>Cystobacterineae</taxon>
        <taxon>Archangiaceae</taxon>
        <taxon>Melittangium</taxon>
    </lineage>
</organism>
<evidence type="ECO:0000313" key="3">
    <source>
        <dbReference type="Proteomes" id="UP000217289"/>
    </source>
</evidence>
<dbReference type="AlphaFoldDB" id="A0A250IQQ6"/>
<name>A0A250IQQ6_9BACT</name>
<dbReference type="Pfam" id="PF20093">
    <property type="entry name" value="DUF6484"/>
    <property type="match status" value="1"/>
</dbReference>
<accession>A0A250IQQ6</accession>
<gene>
    <name evidence="2" type="ORF">MEBOL_007586</name>
</gene>
<keyword evidence="3" id="KW-1185">Reference proteome</keyword>
<evidence type="ECO:0000259" key="1">
    <source>
        <dbReference type="Pfam" id="PF20093"/>
    </source>
</evidence>
<dbReference type="InterPro" id="IPR045506">
    <property type="entry name" value="DUF6484"/>
</dbReference>
<proteinExistence type="predicted"/>
<protein>
    <recommendedName>
        <fullName evidence="1">DUF6484 domain-containing protein</fullName>
    </recommendedName>
</protein>
<dbReference type="KEGG" id="mbd:MEBOL_007586"/>
<reference evidence="2 3" key="1">
    <citation type="submission" date="2017-06" db="EMBL/GenBank/DDBJ databases">
        <authorList>
            <person name="Kim H.J."/>
            <person name="Triplett B.A."/>
        </authorList>
    </citation>
    <scope>NUCLEOTIDE SEQUENCE [LARGE SCALE GENOMIC DNA]</scope>
    <source>
        <strain evidence="2 3">DSM 14713</strain>
    </source>
</reference>